<sequence length="260" mass="26937">MSEQDRWPELTGIGDGLPPPPGREIVREALRRSALTGGRAPSVPRIVRAWELLVMEARVQPVSIWLVSALVMAAGIALMLARPYTAGPVLALLAPLVAGAGIAAAYGPRDDGVAELVAVTPTSPRVILLARMTLVFGYDLLLGLAASVLPSLSPFGPVPAGPFALVMVWLGPTAVISALSLLLSVCWRAEAAAGGALVAWGLYAFSFTGSLTGSFTGWSSWWPRATGPGTIGLALALTLAAVAVAGLGEPFRRPRATNRS</sequence>
<protein>
    <submittedName>
        <fullName evidence="2">Uncharacterized protein</fullName>
    </submittedName>
</protein>
<feature type="transmembrane region" description="Helical" evidence="1">
    <location>
        <begin position="197"/>
        <end position="218"/>
    </location>
</feature>
<dbReference type="RefSeq" id="WP_184715900.1">
    <property type="nucleotide sequence ID" value="NZ_JACHJP010000003.1"/>
</dbReference>
<keyword evidence="3" id="KW-1185">Reference proteome</keyword>
<reference evidence="2 3" key="1">
    <citation type="submission" date="2020-08" db="EMBL/GenBank/DDBJ databases">
        <title>Genomic Encyclopedia of Type Strains, Phase III (KMG-III): the genomes of soil and plant-associated and newly described type strains.</title>
        <authorList>
            <person name="Whitman W."/>
        </authorList>
    </citation>
    <scope>NUCLEOTIDE SEQUENCE [LARGE SCALE GENOMIC DNA]</scope>
    <source>
        <strain evidence="2 3">CECT 8840</strain>
    </source>
</reference>
<keyword evidence="1" id="KW-1133">Transmembrane helix</keyword>
<feature type="transmembrane region" description="Helical" evidence="1">
    <location>
        <begin position="230"/>
        <end position="251"/>
    </location>
</feature>
<keyword evidence="1" id="KW-0812">Transmembrane</keyword>
<dbReference type="EMBL" id="JACHJP010000003">
    <property type="protein sequence ID" value="MBB4916486.1"/>
    <property type="molecule type" value="Genomic_DNA"/>
</dbReference>
<feature type="transmembrane region" description="Helical" evidence="1">
    <location>
        <begin position="62"/>
        <end position="81"/>
    </location>
</feature>
<feature type="transmembrane region" description="Helical" evidence="1">
    <location>
        <begin position="161"/>
        <end position="185"/>
    </location>
</feature>
<accession>A0A7W7VN46</accession>
<comment type="caution">
    <text evidence="2">The sequence shown here is derived from an EMBL/GenBank/DDBJ whole genome shotgun (WGS) entry which is preliminary data.</text>
</comment>
<feature type="transmembrane region" description="Helical" evidence="1">
    <location>
        <begin position="128"/>
        <end position="149"/>
    </location>
</feature>
<gene>
    <name evidence="2" type="ORF">FHS44_003574</name>
</gene>
<feature type="transmembrane region" description="Helical" evidence="1">
    <location>
        <begin position="87"/>
        <end position="107"/>
    </location>
</feature>
<proteinExistence type="predicted"/>
<dbReference type="Proteomes" id="UP000552644">
    <property type="component" value="Unassembled WGS sequence"/>
</dbReference>
<name>A0A7W7VN46_9ACTN</name>
<evidence type="ECO:0000256" key="1">
    <source>
        <dbReference type="SAM" id="Phobius"/>
    </source>
</evidence>
<evidence type="ECO:0000313" key="2">
    <source>
        <dbReference type="EMBL" id="MBB4916486.1"/>
    </source>
</evidence>
<dbReference type="AlphaFoldDB" id="A0A7W7VN46"/>
<organism evidence="2 3">
    <name type="scientific">Streptosporangium saharense</name>
    <dbReference type="NCBI Taxonomy" id="1706840"/>
    <lineage>
        <taxon>Bacteria</taxon>
        <taxon>Bacillati</taxon>
        <taxon>Actinomycetota</taxon>
        <taxon>Actinomycetes</taxon>
        <taxon>Streptosporangiales</taxon>
        <taxon>Streptosporangiaceae</taxon>
        <taxon>Streptosporangium</taxon>
    </lineage>
</organism>
<keyword evidence="1" id="KW-0472">Membrane</keyword>
<evidence type="ECO:0000313" key="3">
    <source>
        <dbReference type="Proteomes" id="UP000552644"/>
    </source>
</evidence>